<dbReference type="SUPFAM" id="SSF52743">
    <property type="entry name" value="Subtilisin-like"/>
    <property type="match status" value="1"/>
</dbReference>
<accession>A0A934J964</accession>
<dbReference type="InterPro" id="IPR015500">
    <property type="entry name" value="Peptidase_S8_subtilisin-rel"/>
</dbReference>
<reference evidence="8" key="1">
    <citation type="submission" date="2020-12" db="EMBL/GenBank/DDBJ databases">
        <authorList>
            <person name="Huq M.A."/>
        </authorList>
    </citation>
    <scope>NUCLEOTIDE SEQUENCE</scope>
    <source>
        <strain evidence="8">MAHUQ-46</strain>
    </source>
</reference>
<dbReference type="GO" id="GO:0046872">
    <property type="term" value="F:metal ion binding"/>
    <property type="evidence" value="ECO:0007669"/>
    <property type="project" value="UniProtKB-KW"/>
</dbReference>
<sequence>MSPKIIKIYVSLLSILFIFNILQPVSATVNSEAETEEYLVVYKQPATSAVLQSRTTGIKQKSSLNKQNTTVLMKLTPSQAANFQQDSTVAWVEPNGKVSIQSETNPDRINQEHLAWGNLAIGSQFQSTQDPRGEQIKVAVLDTGIAQHPALIVKGGVSFVPGNTSFEDDHGHGTHVAGIIAAQESEHMTGVAPNVDLYAVKVLDAQGDGTHAQLIQAIEWSIEQHMNIISMSFAGSQYSEAVKQAIERAQAAGILIVASAGNWGEGEDTIMYPAKYDGVVSVGASTAANKRANLSSTGTRLDLVAPGVSIYSTNKQGGYELQSGTSMSAAFVTGAAAVVWSQNVQKTGDEVKQSLVQHATSLGASREFGYGLVNLAKSLGLIDDPLPPYQADFIDVSTPVLTESKSDYSVSATVRGDIVSVTATAPALTSGTAWTKVYLGVNGPLPDDKTRVYTISKTGSFAKETKVTFNFRADRSWLLGVYNVIITFEASGNASKSFTFKETITPESPENIRLTPSRYKASVAWGEVKGVADYEVIVDGSVKSRTSNKSAEITGLNPNKSYQVQVRAVDPSNAGKHATSSTYTLTTLNPLPVPGNLSASNIKDTSMTISWNGVTGASGYIIYRTGEKVGEVSSPATSIQLTGLSPAVEYRISARTIDPENTTATGELSSYLFVTTANAPAPANFVATLVTTETITMKWDAVPGAKTYTFTISADGKLIETKAITAPLTTYTYSGLKPGKLYTLRVSANNSNVAEMIVSTDGLGSLPSTLKIVMDGKTYTATPY</sequence>
<feature type="active site" description="Charge relay system" evidence="6">
    <location>
        <position position="172"/>
    </location>
</feature>
<evidence type="ECO:0000256" key="1">
    <source>
        <dbReference type="ARBA" id="ARBA00011073"/>
    </source>
</evidence>
<gene>
    <name evidence="8" type="ORF">JFN88_16075</name>
</gene>
<keyword evidence="2 6" id="KW-0645">Protease</keyword>
<dbReference type="InterPro" id="IPR013783">
    <property type="entry name" value="Ig-like_fold"/>
</dbReference>
<organism evidence="8 9">
    <name type="scientific">Paenibacillus roseus</name>
    <dbReference type="NCBI Taxonomy" id="2798579"/>
    <lineage>
        <taxon>Bacteria</taxon>
        <taxon>Bacillati</taxon>
        <taxon>Bacillota</taxon>
        <taxon>Bacilli</taxon>
        <taxon>Bacillales</taxon>
        <taxon>Paenibacillaceae</taxon>
        <taxon>Paenibacillus</taxon>
    </lineage>
</organism>
<protein>
    <submittedName>
        <fullName evidence="8">S8 family serine peptidase</fullName>
    </submittedName>
</protein>
<dbReference type="InterPro" id="IPR022398">
    <property type="entry name" value="Peptidase_S8_His-AS"/>
</dbReference>
<dbReference type="Gene3D" id="2.60.40.10">
    <property type="entry name" value="Immunoglobulins"/>
    <property type="match status" value="3"/>
</dbReference>
<dbReference type="InterPro" id="IPR023827">
    <property type="entry name" value="Peptidase_S8_Asp-AS"/>
</dbReference>
<dbReference type="InterPro" id="IPR034202">
    <property type="entry name" value="Subtilisin_Carlsberg-like"/>
</dbReference>
<evidence type="ECO:0000259" key="7">
    <source>
        <dbReference type="PROSITE" id="PS50853"/>
    </source>
</evidence>
<dbReference type="RefSeq" id="WP_199020275.1">
    <property type="nucleotide sequence ID" value="NZ_JAELUP010000089.1"/>
</dbReference>
<dbReference type="EMBL" id="JAELUP010000089">
    <property type="protein sequence ID" value="MBJ6362737.1"/>
    <property type="molecule type" value="Genomic_DNA"/>
</dbReference>
<dbReference type="SUPFAM" id="SSF49265">
    <property type="entry name" value="Fibronectin type III"/>
    <property type="match status" value="2"/>
</dbReference>
<dbReference type="PRINTS" id="PR00723">
    <property type="entry name" value="SUBTILISIN"/>
</dbReference>
<dbReference type="InterPro" id="IPR036116">
    <property type="entry name" value="FN3_sf"/>
</dbReference>
<comment type="similarity">
    <text evidence="1 6">Belongs to the peptidase S8 family.</text>
</comment>
<dbReference type="CDD" id="cd07477">
    <property type="entry name" value="Peptidases_S8_Subtilisin_subset"/>
    <property type="match status" value="1"/>
</dbReference>
<evidence type="ECO:0000256" key="2">
    <source>
        <dbReference type="ARBA" id="ARBA00022670"/>
    </source>
</evidence>
<dbReference type="GO" id="GO:0004252">
    <property type="term" value="F:serine-type endopeptidase activity"/>
    <property type="evidence" value="ECO:0007669"/>
    <property type="project" value="UniProtKB-UniRule"/>
</dbReference>
<dbReference type="PROSITE" id="PS50853">
    <property type="entry name" value="FN3"/>
    <property type="match status" value="2"/>
</dbReference>
<dbReference type="GO" id="GO:0006508">
    <property type="term" value="P:proteolysis"/>
    <property type="evidence" value="ECO:0007669"/>
    <property type="project" value="UniProtKB-KW"/>
</dbReference>
<dbReference type="InterPro" id="IPR000209">
    <property type="entry name" value="Peptidase_S8/S53_dom"/>
</dbReference>
<evidence type="ECO:0000256" key="5">
    <source>
        <dbReference type="ARBA" id="ARBA00022825"/>
    </source>
</evidence>
<dbReference type="InterPro" id="IPR036852">
    <property type="entry name" value="Peptidase_S8/S53_dom_sf"/>
</dbReference>
<dbReference type="AlphaFoldDB" id="A0A934J964"/>
<comment type="caution">
    <text evidence="8">The sequence shown here is derived from an EMBL/GenBank/DDBJ whole genome shotgun (WGS) entry which is preliminary data.</text>
</comment>
<dbReference type="InterPro" id="IPR003961">
    <property type="entry name" value="FN3_dom"/>
</dbReference>
<dbReference type="CDD" id="cd00063">
    <property type="entry name" value="FN3"/>
    <property type="match status" value="3"/>
</dbReference>
<feature type="domain" description="Fibronectin type-III" evidence="7">
    <location>
        <begin position="593"/>
        <end position="679"/>
    </location>
</feature>
<evidence type="ECO:0000256" key="6">
    <source>
        <dbReference type="PROSITE-ProRule" id="PRU01240"/>
    </source>
</evidence>
<keyword evidence="9" id="KW-1185">Reference proteome</keyword>
<feature type="active site" description="Charge relay system" evidence="6">
    <location>
        <position position="326"/>
    </location>
</feature>
<evidence type="ECO:0000256" key="4">
    <source>
        <dbReference type="ARBA" id="ARBA00022801"/>
    </source>
</evidence>
<evidence type="ECO:0000256" key="3">
    <source>
        <dbReference type="ARBA" id="ARBA00022723"/>
    </source>
</evidence>
<proteinExistence type="inferred from homology"/>
<keyword evidence="4 6" id="KW-0378">Hydrolase</keyword>
<dbReference type="PANTHER" id="PTHR43806:SF11">
    <property type="entry name" value="CEREVISIN-RELATED"/>
    <property type="match status" value="1"/>
</dbReference>
<dbReference type="Gene3D" id="3.40.50.200">
    <property type="entry name" value="Peptidase S8/S53 domain"/>
    <property type="match status" value="1"/>
</dbReference>
<name>A0A934J964_9BACL</name>
<feature type="domain" description="Fibronectin type-III" evidence="7">
    <location>
        <begin position="681"/>
        <end position="776"/>
    </location>
</feature>
<dbReference type="InterPro" id="IPR050131">
    <property type="entry name" value="Peptidase_S8_subtilisin-like"/>
</dbReference>
<feature type="active site" description="Charge relay system" evidence="6">
    <location>
        <position position="142"/>
    </location>
</feature>
<dbReference type="Pfam" id="PF00041">
    <property type="entry name" value="fn3"/>
    <property type="match status" value="2"/>
</dbReference>
<dbReference type="PROSITE" id="PS00136">
    <property type="entry name" value="SUBTILASE_ASP"/>
    <property type="match status" value="1"/>
</dbReference>
<dbReference type="SMART" id="SM00060">
    <property type="entry name" value="FN3"/>
    <property type="match status" value="3"/>
</dbReference>
<dbReference type="PANTHER" id="PTHR43806">
    <property type="entry name" value="PEPTIDASE S8"/>
    <property type="match status" value="1"/>
</dbReference>
<evidence type="ECO:0000313" key="8">
    <source>
        <dbReference type="EMBL" id="MBJ6362737.1"/>
    </source>
</evidence>
<keyword evidence="5 6" id="KW-0720">Serine protease</keyword>
<dbReference type="Proteomes" id="UP000640274">
    <property type="component" value="Unassembled WGS sequence"/>
</dbReference>
<dbReference type="Pfam" id="PF00082">
    <property type="entry name" value="Peptidase_S8"/>
    <property type="match status" value="1"/>
</dbReference>
<dbReference type="PROSITE" id="PS51892">
    <property type="entry name" value="SUBTILASE"/>
    <property type="match status" value="1"/>
</dbReference>
<keyword evidence="3" id="KW-0479">Metal-binding</keyword>
<evidence type="ECO:0000313" key="9">
    <source>
        <dbReference type="Proteomes" id="UP000640274"/>
    </source>
</evidence>
<dbReference type="PROSITE" id="PS00137">
    <property type="entry name" value="SUBTILASE_HIS"/>
    <property type="match status" value="1"/>
</dbReference>